<keyword evidence="1" id="KW-0472">Membrane</keyword>
<evidence type="ECO:0000256" key="1">
    <source>
        <dbReference type="SAM" id="Phobius"/>
    </source>
</evidence>
<dbReference type="EMBL" id="PVTO01000035">
    <property type="protein sequence ID" value="PRY75406.1"/>
    <property type="molecule type" value="Genomic_DNA"/>
</dbReference>
<dbReference type="Proteomes" id="UP000238205">
    <property type="component" value="Unassembled WGS sequence"/>
</dbReference>
<evidence type="ECO:0000313" key="2">
    <source>
        <dbReference type="EMBL" id="PRY75406.1"/>
    </source>
</evidence>
<protein>
    <submittedName>
        <fullName evidence="2">Uncharacterized protein</fullName>
    </submittedName>
</protein>
<gene>
    <name evidence="2" type="ORF">CLV38_13515</name>
</gene>
<sequence>MRLLTIAESMPVEQSSRHVFAALLDYFFYFLQIVHYWAPIILLLFIAVTVWRIYLIQEDILMSQTKNDKDT</sequence>
<evidence type="ECO:0000313" key="3">
    <source>
        <dbReference type="Proteomes" id="UP000238205"/>
    </source>
</evidence>
<dbReference type="RefSeq" id="WP_106196051.1">
    <property type="nucleotide sequence ID" value="NZ_PVTO01000035.1"/>
</dbReference>
<feature type="transmembrane region" description="Helical" evidence="1">
    <location>
        <begin position="36"/>
        <end position="55"/>
    </location>
</feature>
<keyword evidence="1" id="KW-1133">Transmembrane helix</keyword>
<comment type="caution">
    <text evidence="2">The sequence shown here is derived from an EMBL/GenBank/DDBJ whole genome shotgun (WGS) entry which is preliminary data.</text>
</comment>
<reference evidence="2 3" key="1">
    <citation type="submission" date="2018-03" db="EMBL/GenBank/DDBJ databases">
        <title>Genomic Encyclopedia of Archaeal and Bacterial Type Strains, Phase II (KMG-II): from individual species to whole genera.</title>
        <authorList>
            <person name="Goeker M."/>
        </authorList>
    </citation>
    <scope>NUCLEOTIDE SEQUENCE [LARGE SCALE GENOMIC DNA]</scope>
    <source>
        <strain evidence="2 3">DSM 13175</strain>
    </source>
</reference>
<keyword evidence="1" id="KW-0812">Transmembrane</keyword>
<accession>A0A2T0VUZ0</accession>
<proteinExistence type="predicted"/>
<organism evidence="2 3">
    <name type="scientific">Alkalibacterium olivapovliticus</name>
    <dbReference type="NCBI Taxonomy" id="99907"/>
    <lineage>
        <taxon>Bacteria</taxon>
        <taxon>Bacillati</taxon>
        <taxon>Bacillota</taxon>
        <taxon>Bacilli</taxon>
        <taxon>Lactobacillales</taxon>
        <taxon>Carnobacteriaceae</taxon>
        <taxon>Alkalibacterium</taxon>
    </lineage>
</organism>
<dbReference type="AlphaFoldDB" id="A0A2T0VUZ0"/>
<keyword evidence="3" id="KW-1185">Reference proteome</keyword>
<name>A0A2T0VUZ0_9LACT</name>